<protein>
    <submittedName>
        <fullName evidence="2">Uncharacterized protein</fullName>
    </submittedName>
</protein>
<feature type="transmembrane region" description="Helical" evidence="1">
    <location>
        <begin position="6"/>
        <end position="28"/>
    </location>
</feature>
<evidence type="ECO:0000313" key="2">
    <source>
        <dbReference type="EMBL" id="KAB7529004.1"/>
    </source>
</evidence>
<feature type="transmembrane region" description="Helical" evidence="1">
    <location>
        <begin position="73"/>
        <end position="91"/>
    </location>
</feature>
<accession>A0A6I1DY18</accession>
<keyword evidence="1" id="KW-1133">Transmembrane helix</keyword>
<evidence type="ECO:0000313" key="3">
    <source>
        <dbReference type="Proteomes" id="UP000429785"/>
    </source>
</evidence>
<dbReference type="EMBL" id="WELG01000002">
    <property type="protein sequence ID" value="KAB7529004.1"/>
    <property type="molecule type" value="Genomic_DNA"/>
</dbReference>
<keyword evidence="1" id="KW-0472">Membrane</keyword>
<dbReference type="Proteomes" id="UP000429785">
    <property type="component" value="Unassembled WGS sequence"/>
</dbReference>
<organism evidence="2 3">
    <name type="scientific">Flagellimonas olearia</name>
    <dbReference type="NCBI Taxonomy" id="552546"/>
    <lineage>
        <taxon>Bacteria</taxon>
        <taxon>Pseudomonadati</taxon>
        <taxon>Bacteroidota</taxon>
        <taxon>Flavobacteriia</taxon>
        <taxon>Flavobacteriales</taxon>
        <taxon>Flavobacteriaceae</taxon>
        <taxon>Flagellimonas</taxon>
    </lineage>
</organism>
<keyword evidence="1" id="KW-0812">Transmembrane</keyword>
<feature type="transmembrane region" description="Helical" evidence="1">
    <location>
        <begin position="49"/>
        <end position="67"/>
    </location>
</feature>
<sequence length="241" mass="28706">MNDNISKYLLLLCIAYAYIRLFVTYIRFFARYMFNERVGWDKYIERPRLLFYGIGLLLMHTTYSKIMKDSQEFLSVYSILNLVVFVQGFVFSQITWSKMFKGVFIPSIKKKLRSSKNFNISASKSHLDRLYDELVRYEMLRLEQTTREDFLNALTNNWNAHESKIHFNLDSPSAREFYEFFTTSFPNNSMTLKDFFETSNVIRRPDGRPYNYFTIKNAPIRTPVSKRNGDLQVVFSSFQNQ</sequence>
<gene>
    <name evidence="2" type="ORF">F8C76_14250</name>
</gene>
<dbReference type="AlphaFoldDB" id="A0A6I1DY18"/>
<proteinExistence type="predicted"/>
<comment type="caution">
    <text evidence="2">The sequence shown here is derived from an EMBL/GenBank/DDBJ whole genome shotgun (WGS) entry which is preliminary data.</text>
</comment>
<evidence type="ECO:0000256" key="1">
    <source>
        <dbReference type="SAM" id="Phobius"/>
    </source>
</evidence>
<reference evidence="2 3" key="1">
    <citation type="submission" date="2019-10" db="EMBL/GenBank/DDBJ databases">
        <title>Muricauda olearia CL-SS4 JCM15563 genome.</title>
        <authorList>
            <person name="Liu L."/>
        </authorList>
    </citation>
    <scope>NUCLEOTIDE SEQUENCE [LARGE SCALE GENOMIC DNA]</scope>
    <source>
        <strain evidence="2 3">CL-SS4</strain>
    </source>
</reference>
<name>A0A6I1DY18_9FLAO</name>
<dbReference type="RefSeq" id="WP_152132363.1">
    <property type="nucleotide sequence ID" value="NZ_WELG01000002.1"/>
</dbReference>
<dbReference type="OrthoDB" id="1350655at2"/>